<name>A0AAV5AL60_9AGAM</name>
<comment type="caution">
    <text evidence="1">The sequence shown here is derived from an EMBL/GenBank/DDBJ whole genome shotgun (WGS) entry which is preliminary data.</text>
</comment>
<evidence type="ECO:0000313" key="2">
    <source>
        <dbReference type="Proteomes" id="UP001050691"/>
    </source>
</evidence>
<proteinExistence type="predicted"/>
<dbReference type="AlphaFoldDB" id="A0AAV5AL60"/>
<protein>
    <recommendedName>
        <fullName evidence="3">F-box domain-containing protein</fullName>
    </recommendedName>
</protein>
<evidence type="ECO:0008006" key="3">
    <source>
        <dbReference type="Google" id="ProtNLM"/>
    </source>
</evidence>
<reference evidence="1" key="1">
    <citation type="submission" date="2021-10" db="EMBL/GenBank/DDBJ databases">
        <title>De novo Genome Assembly of Clathrus columnatus (Basidiomycota, Fungi) Using Illumina and Nanopore Sequence Data.</title>
        <authorList>
            <person name="Ogiso-Tanaka E."/>
            <person name="Itagaki H."/>
            <person name="Hosoya T."/>
            <person name="Hosaka K."/>
        </authorList>
    </citation>
    <scope>NUCLEOTIDE SEQUENCE</scope>
    <source>
        <strain evidence="1">MO-923</strain>
    </source>
</reference>
<organism evidence="1 2">
    <name type="scientific">Clathrus columnatus</name>
    <dbReference type="NCBI Taxonomy" id="1419009"/>
    <lineage>
        <taxon>Eukaryota</taxon>
        <taxon>Fungi</taxon>
        <taxon>Dikarya</taxon>
        <taxon>Basidiomycota</taxon>
        <taxon>Agaricomycotina</taxon>
        <taxon>Agaricomycetes</taxon>
        <taxon>Phallomycetidae</taxon>
        <taxon>Phallales</taxon>
        <taxon>Clathraceae</taxon>
        <taxon>Clathrus</taxon>
    </lineage>
</organism>
<keyword evidence="2" id="KW-1185">Reference proteome</keyword>
<sequence length="601" mass="69332">MAPRRNKKQLQVADKDKDLIKITKDLTNIKGALGALQTRMETLLGGVNDGDLKNNVKEKFGYIEGTIDDLTQVITPNSLRVRRERRLNELVTINKLPLELFTYIILLAKKSIFTNWKTHPYLSYTWVCHHWRNVLIQSPIFWTLIQPLPRRGVRTTPMLEEFYDELFQRAAKSSKLDVIITSHHHQSSAKPQLEKLFAERSSCIRNLWLYDNSEELIRLVLSGRLFSSLQGFVLRGTTRSLPRLLPILTTSDHLETLDYHLRPSENLTDTNKDQLASIFSRIRNLSLTLYSSELVQLVLVSLHNSARLQSLRLNFPKVVNLSDQVDSEFIFPELQFLSINRSWDSYLMDHIQAPKISSLNVTLSFTPVTLNSPIINGFDFSSIKYLWIQDEYWIWNSSLNPKNYSILGTKERMGFQLPFSGNTNILFGDYSVCESPRNYFRLVFPCDSEPVLREALSSVIPQLTNLVELHLEFLHLHSMYQKIIPEVPSIQKLYVNPGNRLISLLRFLSNPSRCPQLKHLSCSTECPLHKHIKGVANNIGKSLTKCLISRQDASPNDALKYIVLWDHPPLPNNWLNKLQKLGANVTTFKRMFNLKLQLLEE</sequence>
<dbReference type="EMBL" id="BPWL01000011">
    <property type="protein sequence ID" value="GJJ15391.1"/>
    <property type="molecule type" value="Genomic_DNA"/>
</dbReference>
<accession>A0AAV5AL60</accession>
<evidence type="ECO:0000313" key="1">
    <source>
        <dbReference type="EMBL" id="GJJ15391.1"/>
    </source>
</evidence>
<gene>
    <name evidence="1" type="ORF">Clacol_009667</name>
</gene>
<dbReference type="Proteomes" id="UP001050691">
    <property type="component" value="Unassembled WGS sequence"/>
</dbReference>